<evidence type="ECO:0000313" key="1">
    <source>
        <dbReference type="EMBL" id="KAI4371181.1"/>
    </source>
</evidence>
<proteinExistence type="predicted"/>
<accession>A0ACB9R041</accession>
<comment type="caution">
    <text evidence="1">The sequence shown here is derived from an EMBL/GenBank/DDBJ whole genome shotgun (WGS) entry which is preliminary data.</text>
</comment>
<sequence>MEENQTAAGNSQWDDRSDSYIWSQNIGQELLAFKDAHLRPDIDKLLATLKSVLQHGDVSENLKSSSVDKAHMKLAAAKAIVHLAKCWEQKIPLDIFELTLQASQSEFPQARRGLLSKIHHYIKDRLLDARYACAFAFGAGKLQASELKEEKQNLMDIIQMQYQLKSRQQSVHSDVNSSTAYPEGILPHLIHALAHHSCPEVDECKDIQAFETIYRQLYYFLSTLIHGDDDGKG</sequence>
<keyword evidence="2" id="KW-1185">Reference proteome</keyword>
<dbReference type="Proteomes" id="UP001057402">
    <property type="component" value="Chromosome 5"/>
</dbReference>
<reference evidence="2" key="1">
    <citation type="journal article" date="2023" name="Front. Plant Sci.">
        <title>Chromosomal-level genome assembly of Melastoma candidum provides insights into trichome evolution.</title>
        <authorList>
            <person name="Zhong Y."/>
            <person name="Wu W."/>
            <person name="Sun C."/>
            <person name="Zou P."/>
            <person name="Liu Y."/>
            <person name="Dai S."/>
            <person name="Zhou R."/>
        </authorList>
    </citation>
    <scope>NUCLEOTIDE SEQUENCE [LARGE SCALE GENOMIC DNA]</scope>
</reference>
<organism evidence="1 2">
    <name type="scientific">Melastoma candidum</name>
    <dbReference type="NCBI Taxonomy" id="119954"/>
    <lineage>
        <taxon>Eukaryota</taxon>
        <taxon>Viridiplantae</taxon>
        <taxon>Streptophyta</taxon>
        <taxon>Embryophyta</taxon>
        <taxon>Tracheophyta</taxon>
        <taxon>Spermatophyta</taxon>
        <taxon>Magnoliopsida</taxon>
        <taxon>eudicotyledons</taxon>
        <taxon>Gunneridae</taxon>
        <taxon>Pentapetalae</taxon>
        <taxon>rosids</taxon>
        <taxon>malvids</taxon>
        <taxon>Myrtales</taxon>
        <taxon>Melastomataceae</taxon>
        <taxon>Melastomatoideae</taxon>
        <taxon>Melastomateae</taxon>
        <taxon>Melastoma</taxon>
    </lineage>
</organism>
<gene>
    <name evidence="1" type="ORF">MLD38_019447</name>
</gene>
<protein>
    <submittedName>
        <fullName evidence="1">Uncharacterized protein</fullName>
    </submittedName>
</protein>
<evidence type="ECO:0000313" key="2">
    <source>
        <dbReference type="Proteomes" id="UP001057402"/>
    </source>
</evidence>
<dbReference type="EMBL" id="CM042884">
    <property type="protein sequence ID" value="KAI4371181.1"/>
    <property type="molecule type" value="Genomic_DNA"/>
</dbReference>
<name>A0ACB9R041_9MYRT</name>